<feature type="region of interest" description="Disordered" evidence="1">
    <location>
        <begin position="68"/>
        <end position="91"/>
    </location>
</feature>
<reference evidence="2 3" key="1">
    <citation type="journal article" date="2015" name="Nature">
        <title>rRNA introns, odd ribosomes, and small enigmatic genomes across a large radiation of phyla.</title>
        <authorList>
            <person name="Brown C.T."/>
            <person name="Hug L.A."/>
            <person name="Thomas B.C."/>
            <person name="Sharon I."/>
            <person name="Castelle C.J."/>
            <person name="Singh A."/>
            <person name="Wilkins M.J."/>
            <person name="Williams K.H."/>
            <person name="Banfield J.F."/>
        </authorList>
    </citation>
    <scope>NUCLEOTIDE SEQUENCE [LARGE SCALE GENOMIC DNA]</scope>
</reference>
<dbReference type="Proteomes" id="UP000034235">
    <property type="component" value="Unassembled WGS sequence"/>
</dbReference>
<evidence type="ECO:0000256" key="1">
    <source>
        <dbReference type="SAM" id="MobiDB-lite"/>
    </source>
</evidence>
<sequence>MVVRLQYTIIMTENELKIPFPTPNETKKQRAERVEHLRRLVASGQYPVDPASLVDAILDNRRRKLTRKPDSIERRKEYMRNYRRERGPTLT</sequence>
<accession>A0A0G0LZK9</accession>
<dbReference type="AlphaFoldDB" id="A0A0G0LZK9"/>
<dbReference type="InterPro" id="IPR035890">
    <property type="entry name" value="Anti-sigma-28_factor_FlgM_sf"/>
</dbReference>
<protein>
    <submittedName>
        <fullName evidence="2">Uncharacterized protein</fullName>
    </submittedName>
</protein>
<organism evidence="2 3">
    <name type="scientific">Candidatus Daviesbacteria bacterium GW2011_GWA2_38_24</name>
    <dbReference type="NCBI Taxonomy" id="1618422"/>
    <lineage>
        <taxon>Bacteria</taxon>
        <taxon>Candidatus Daviesiibacteriota</taxon>
    </lineage>
</organism>
<dbReference type="SUPFAM" id="SSF101498">
    <property type="entry name" value="Anti-sigma factor FlgM"/>
    <property type="match status" value="1"/>
</dbReference>
<evidence type="ECO:0000313" key="3">
    <source>
        <dbReference type="Proteomes" id="UP000034235"/>
    </source>
</evidence>
<proteinExistence type="predicted"/>
<gene>
    <name evidence="2" type="ORF">US86_C0003G0057</name>
</gene>
<dbReference type="EMBL" id="LBUP01000003">
    <property type="protein sequence ID" value="KKQ66814.1"/>
    <property type="molecule type" value="Genomic_DNA"/>
</dbReference>
<name>A0A0G0LZK9_9BACT</name>
<evidence type="ECO:0000313" key="2">
    <source>
        <dbReference type="EMBL" id="KKQ66814.1"/>
    </source>
</evidence>
<comment type="caution">
    <text evidence="2">The sequence shown here is derived from an EMBL/GenBank/DDBJ whole genome shotgun (WGS) entry which is preliminary data.</text>
</comment>